<dbReference type="InterPro" id="IPR007433">
    <property type="entry name" value="DUF481"/>
</dbReference>
<protein>
    <submittedName>
        <fullName evidence="1">DUF481 domain-containing protein</fullName>
    </submittedName>
</protein>
<dbReference type="EMBL" id="JACHVB010000035">
    <property type="protein sequence ID" value="MBC2595273.1"/>
    <property type="molecule type" value="Genomic_DNA"/>
</dbReference>
<name>A0A842HFH6_9BACT</name>
<dbReference type="RefSeq" id="WP_185676228.1">
    <property type="nucleotide sequence ID" value="NZ_JACHVB010000035.1"/>
</dbReference>
<accession>A0A842HFH6</accession>
<comment type="caution">
    <text evidence="1">The sequence shown here is derived from an EMBL/GenBank/DDBJ whole genome shotgun (WGS) entry which is preliminary data.</text>
</comment>
<dbReference type="AlphaFoldDB" id="A0A842HFH6"/>
<keyword evidence="2" id="KW-1185">Reference proteome</keyword>
<evidence type="ECO:0000313" key="2">
    <source>
        <dbReference type="Proteomes" id="UP000546464"/>
    </source>
</evidence>
<sequence length="370" mass="41724">MLSLFPLLAQGTESAAMPHDVYTAGETPVVELPSWIPAGVDPNSNDDWIELTSGEVLRGEIKRMYDEDLIFNSDKLGDLTLDWDDIRQVYSKRPLSMRLNNRTTITGNVSLKDNNVVITEANGTELVYSREEVVSLVTAKDSELKRWNFEVSLGVDIQSGNTNEVSYSASVDIKRRTALTRFSIDYLGNYSKNDGVENSNNHRASSYFDYFWDKDLFFRPVFIQYYRDPFQNLDFQGLIGLGAGYQIVKDSDFEWDVVAGPGFQYNIYNNVQPGENKSDSSPAGMLTTTFSYDVTDDVTLKGNYQFIVTDKSSGLFTTNFTTTLSYEINDIFDINTSLIWNRIQNPTPNANGTLPKRNDLNLILGLGISY</sequence>
<dbReference type="Pfam" id="PF04338">
    <property type="entry name" value="DUF481"/>
    <property type="match status" value="1"/>
</dbReference>
<organism evidence="1 2">
    <name type="scientific">Ruficoccus amylovorans</name>
    <dbReference type="NCBI Taxonomy" id="1804625"/>
    <lineage>
        <taxon>Bacteria</taxon>
        <taxon>Pseudomonadati</taxon>
        <taxon>Verrucomicrobiota</taxon>
        <taxon>Opitutia</taxon>
        <taxon>Puniceicoccales</taxon>
        <taxon>Cerasicoccaceae</taxon>
        <taxon>Ruficoccus</taxon>
    </lineage>
</organism>
<evidence type="ECO:0000313" key="1">
    <source>
        <dbReference type="EMBL" id="MBC2595273.1"/>
    </source>
</evidence>
<reference evidence="1 2" key="1">
    <citation type="submission" date="2020-07" db="EMBL/GenBank/DDBJ databases">
        <authorList>
            <person name="Feng X."/>
        </authorList>
    </citation>
    <scope>NUCLEOTIDE SEQUENCE [LARGE SCALE GENOMIC DNA]</scope>
    <source>
        <strain evidence="1 2">JCM31066</strain>
    </source>
</reference>
<dbReference type="Proteomes" id="UP000546464">
    <property type="component" value="Unassembled WGS sequence"/>
</dbReference>
<proteinExistence type="predicted"/>
<gene>
    <name evidence="1" type="ORF">H5P28_13475</name>
</gene>